<evidence type="ECO:0000256" key="1">
    <source>
        <dbReference type="ARBA" id="ARBA00001974"/>
    </source>
</evidence>
<dbReference type="InterPro" id="IPR023753">
    <property type="entry name" value="FAD/NAD-binding_dom"/>
</dbReference>
<evidence type="ECO:0000256" key="4">
    <source>
        <dbReference type="ARBA" id="ARBA00023002"/>
    </source>
</evidence>
<evidence type="ECO:0000313" key="7">
    <source>
        <dbReference type="Proteomes" id="UP000886689"/>
    </source>
</evidence>
<gene>
    <name evidence="6" type="ORF">IPL58_08625</name>
</gene>
<accession>A0A9D7K1R5</accession>
<dbReference type="EMBL" id="JADJUC010000007">
    <property type="protein sequence ID" value="MBK8524176.1"/>
    <property type="molecule type" value="Genomic_DNA"/>
</dbReference>
<evidence type="ECO:0000313" key="6">
    <source>
        <dbReference type="EMBL" id="MBK8524176.1"/>
    </source>
</evidence>
<reference evidence="6" key="1">
    <citation type="submission" date="2020-10" db="EMBL/GenBank/DDBJ databases">
        <title>Connecting structure to function with the recovery of over 1000 high-quality activated sludge metagenome-assembled genomes encoding full-length rRNA genes using long-read sequencing.</title>
        <authorList>
            <person name="Singleton C.M."/>
            <person name="Petriglieri F."/>
            <person name="Kristensen J.M."/>
            <person name="Kirkegaard R.H."/>
            <person name="Michaelsen T.Y."/>
            <person name="Andersen M.H."/>
            <person name="Karst S.M."/>
            <person name="Dueholm M.S."/>
            <person name="Nielsen P.H."/>
            <person name="Albertsen M."/>
        </authorList>
    </citation>
    <scope>NUCLEOTIDE SEQUENCE</scope>
    <source>
        <strain evidence="6">Hirt_18-Q3-R61-65_BATAC.395</strain>
    </source>
</reference>
<dbReference type="GO" id="GO:0019646">
    <property type="term" value="P:aerobic electron transport chain"/>
    <property type="evidence" value="ECO:0007669"/>
    <property type="project" value="TreeGrafter"/>
</dbReference>
<organism evidence="6 7">
    <name type="scientific">Candidatus Proximibacter danicus</name>
    <dbReference type="NCBI Taxonomy" id="2954365"/>
    <lineage>
        <taxon>Bacteria</taxon>
        <taxon>Pseudomonadati</taxon>
        <taxon>Pseudomonadota</taxon>
        <taxon>Betaproteobacteria</taxon>
        <taxon>Candidatus Proximibacter</taxon>
    </lineage>
</organism>
<name>A0A9D7K1R5_9PROT</name>
<protein>
    <submittedName>
        <fullName evidence="6">FAD-dependent oxidoreductase</fullName>
    </submittedName>
</protein>
<keyword evidence="3" id="KW-0274">FAD</keyword>
<comment type="cofactor">
    <cofactor evidence="1">
        <name>FAD</name>
        <dbReference type="ChEBI" id="CHEBI:57692"/>
    </cofactor>
</comment>
<dbReference type="InterPro" id="IPR017584">
    <property type="entry name" value="Pyridine_nucleo_diS_OxRdtase_N"/>
</dbReference>
<dbReference type="PANTHER" id="PTHR42913:SF9">
    <property type="entry name" value="SLR1591 PROTEIN"/>
    <property type="match status" value="1"/>
</dbReference>
<dbReference type="PRINTS" id="PR00368">
    <property type="entry name" value="FADPNR"/>
</dbReference>
<feature type="domain" description="FAD/NAD(P)-binding" evidence="5">
    <location>
        <begin position="5"/>
        <end position="285"/>
    </location>
</feature>
<keyword evidence="4" id="KW-0560">Oxidoreductase</keyword>
<sequence>MKRLVLSGAGHAHLNVLKSLVRKRWPGVEVILISPHDRQIYSGMVPGWMAGHYRLAQCAADLLPLAHAAGVRFIQDSVLGLDAGKREIVTARSGTLAYDVLSLDTGAAIDTDSLAATDARFLPIRPLEAFVAAWTGALAAAKAKGRAHLLVVGGGAAGVELALAARYRLAQEIGAANAIVSLISGSDLLPGHGKGIVSSVTKSLARQGVVVYAGRAVGCPEGVQLADGRIIAADSVIAATGVKPAEWLAASGLALATDGFIAVGDGQQSVSHAAVFAAGDVATRVDAPHAKSGVYAVRAGPVLAANLQRAIHGEAPLSYVPQKRSLYLLATGPREAILSWGPLSARGRWVWKWKDWIDQRFMRQYDLGPETCPGES</sequence>
<evidence type="ECO:0000256" key="2">
    <source>
        <dbReference type="ARBA" id="ARBA00022630"/>
    </source>
</evidence>
<dbReference type="Proteomes" id="UP000886689">
    <property type="component" value="Unassembled WGS sequence"/>
</dbReference>
<evidence type="ECO:0000256" key="3">
    <source>
        <dbReference type="ARBA" id="ARBA00022827"/>
    </source>
</evidence>
<dbReference type="GO" id="GO:0003955">
    <property type="term" value="F:NAD(P)H dehydrogenase (quinone) activity"/>
    <property type="evidence" value="ECO:0007669"/>
    <property type="project" value="TreeGrafter"/>
</dbReference>
<proteinExistence type="predicted"/>
<dbReference type="InterPro" id="IPR051169">
    <property type="entry name" value="NADH-Q_oxidoreductase"/>
</dbReference>
<dbReference type="SUPFAM" id="SSF51905">
    <property type="entry name" value="FAD/NAD(P)-binding domain"/>
    <property type="match status" value="2"/>
</dbReference>
<dbReference type="AlphaFoldDB" id="A0A9D7K1R5"/>
<dbReference type="Pfam" id="PF07992">
    <property type="entry name" value="Pyr_redox_2"/>
    <property type="match status" value="1"/>
</dbReference>
<dbReference type="InterPro" id="IPR036188">
    <property type="entry name" value="FAD/NAD-bd_sf"/>
</dbReference>
<dbReference type="Gene3D" id="3.50.50.100">
    <property type="match status" value="1"/>
</dbReference>
<dbReference type="PANTHER" id="PTHR42913">
    <property type="entry name" value="APOPTOSIS-INDUCING FACTOR 1"/>
    <property type="match status" value="1"/>
</dbReference>
<evidence type="ECO:0000259" key="5">
    <source>
        <dbReference type="Pfam" id="PF07992"/>
    </source>
</evidence>
<dbReference type="NCBIfam" id="TIGR03169">
    <property type="entry name" value="Nterm_to_SelD"/>
    <property type="match status" value="1"/>
</dbReference>
<keyword evidence="2" id="KW-0285">Flavoprotein</keyword>
<comment type="caution">
    <text evidence="6">The sequence shown here is derived from an EMBL/GenBank/DDBJ whole genome shotgun (WGS) entry which is preliminary data.</text>
</comment>